<reference evidence="1" key="1">
    <citation type="submission" date="2022-11" db="EMBL/GenBank/DDBJ databases">
        <authorList>
            <person name="Petersen C."/>
        </authorList>
    </citation>
    <scope>NUCLEOTIDE SEQUENCE</scope>
    <source>
        <strain evidence="1">IBT 21917</strain>
    </source>
</reference>
<comment type="caution">
    <text evidence="1">The sequence shown here is derived from an EMBL/GenBank/DDBJ whole genome shotgun (WGS) entry which is preliminary data.</text>
</comment>
<name>A0A9W9LHL8_9EURO</name>
<dbReference type="AlphaFoldDB" id="A0A9W9LHL8"/>
<organism evidence="1 2">
    <name type="scientific">Penicillium capsulatum</name>
    <dbReference type="NCBI Taxonomy" id="69766"/>
    <lineage>
        <taxon>Eukaryota</taxon>
        <taxon>Fungi</taxon>
        <taxon>Dikarya</taxon>
        <taxon>Ascomycota</taxon>
        <taxon>Pezizomycotina</taxon>
        <taxon>Eurotiomycetes</taxon>
        <taxon>Eurotiomycetidae</taxon>
        <taxon>Eurotiales</taxon>
        <taxon>Aspergillaceae</taxon>
        <taxon>Penicillium</taxon>
    </lineage>
</organism>
<accession>A0A9W9LHL8</accession>
<dbReference type="Proteomes" id="UP001146351">
    <property type="component" value="Unassembled WGS sequence"/>
</dbReference>
<reference evidence="1" key="2">
    <citation type="journal article" date="2023" name="IMA Fungus">
        <title>Comparative genomic study of the Penicillium genus elucidates a diverse pangenome and 15 lateral gene transfer events.</title>
        <authorList>
            <person name="Petersen C."/>
            <person name="Sorensen T."/>
            <person name="Nielsen M.R."/>
            <person name="Sondergaard T.E."/>
            <person name="Sorensen J.L."/>
            <person name="Fitzpatrick D.A."/>
            <person name="Frisvad J.C."/>
            <person name="Nielsen K.L."/>
        </authorList>
    </citation>
    <scope>NUCLEOTIDE SEQUENCE</scope>
    <source>
        <strain evidence="1">IBT 21917</strain>
    </source>
</reference>
<keyword evidence="2" id="KW-1185">Reference proteome</keyword>
<protein>
    <submittedName>
        <fullName evidence="1">Uncharacterized protein</fullName>
    </submittedName>
</protein>
<sequence>MDETDHPPNAPTLRNQLLGQGVDWLNHCFRDLRMELPASKQEHFPAADGHLTPSVLAVADAPCVPS</sequence>
<evidence type="ECO:0000313" key="1">
    <source>
        <dbReference type="EMBL" id="KAJ5155980.1"/>
    </source>
</evidence>
<dbReference type="EMBL" id="JAPQKO010000006">
    <property type="protein sequence ID" value="KAJ5155980.1"/>
    <property type="molecule type" value="Genomic_DNA"/>
</dbReference>
<proteinExistence type="predicted"/>
<gene>
    <name evidence="1" type="ORF">N7492_008783</name>
</gene>
<evidence type="ECO:0000313" key="2">
    <source>
        <dbReference type="Proteomes" id="UP001146351"/>
    </source>
</evidence>